<dbReference type="PRINTS" id="PR00598">
    <property type="entry name" value="HTHMARR"/>
</dbReference>
<dbReference type="STRING" id="1423804.FD14_GL000292"/>
<dbReference type="AlphaFoldDB" id="A0A0R2FAY5"/>
<dbReference type="PANTHER" id="PTHR33164">
    <property type="entry name" value="TRANSCRIPTIONAL REGULATOR, MARR FAMILY"/>
    <property type="match status" value="1"/>
</dbReference>
<organism evidence="2 3">
    <name type="scientific">Secundilactobacillus similis DSM 23365 = JCM 2765</name>
    <dbReference type="NCBI Taxonomy" id="1423804"/>
    <lineage>
        <taxon>Bacteria</taxon>
        <taxon>Bacillati</taxon>
        <taxon>Bacillota</taxon>
        <taxon>Bacilli</taxon>
        <taxon>Lactobacillales</taxon>
        <taxon>Lactobacillaceae</taxon>
        <taxon>Secundilactobacillus</taxon>
    </lineage>
</organism>
<comment type="caution">
    <text evidence="2">The sequence shown here is derived from an EMBL/GenBank/DDBJ whole genome shotgun (WGS) entry which is preliminary data.</text>
</comment>
<dbReference type="GO" id="GO:0003700">
    <property type="term" value="F:DNA-binding transcription factor activity"/>
    <property type="evidence" value="ECO:0007669"/>
    <property type="project" value="InterPro"/>
</dbReference>
<dbReference type="SMART" id="SM00347">
    <property type="entry name" value="HTH_MARR"/>
    <property type="match status" value="1"/>
</dbReference>
<dbReference type="OrthoDB" id="5419426at2"/>
<dbReference type="PATRIC" id="fig|1423804.4.peg.318"/>
<name>A0A0R2FAY5_9LACO</name>
<dbReference type="RefSeq" id="WP_054735508.1">
    <property type="nucleotide sequence ID" value="NZ_AYZM01000067.1"/>
</dbReference>
<dbReference type="PANTHER" id="PTHR33164:SF43">
    <property type="entry name" value="HTH-TYPE TRANSCRIPTIONAL REPRESSOR YETL"/>
    <property type="match status" value="1"/>
</dbReference>
<reference evidence="2 3" key="1">
    <citation type="journal article" date="2015" name="Genome Announc.">
        <title>Expanding the biotechnology potential of lactobacilli through comparative genomics of 213 strains and associated genera.</title>
        <authorList>
            <person name="Sun Z."/>
            <person name="Harris H.M."/>
            <person name="McCann A."/>
            <person name="Guo C."/>
            <person name="Argimon S."/>
            <person name="Zhang W."/>
            <person name="Yang X."/>
            <person name="Jeffery I.B."/>
            <person name="Cooney J.C."/>
            <person name="Kagawa T.F."/>
            <person name="Liu W."/>
            <person name="Song Y."/>
            <person name="Salvetti E."/>
            <person name="Wrobel A."/>
            <person name="Rasinkangas P."/>
            <person name="Parkhill J."/>
            <person name="Rea M.C."/>
            <person name="O'Sullivan O."/>
            <person name="Ritari J."/>
            <person name="Douillard F.P."/>
            <person name="Paul Ross R."/>
            <person name="Yang R."/>
            <person name="Briner A.E."/>
            <person name="Felis G.E."/>
            <person name="de Vos W.M."/>
            <person name="Barrangou R."/>
            <person name="Klaenhammer T.R."/>
            <person name="Caufield P.W."/>
            <person name="Cui Y."/>
            <person name="Zhang H."/>
            <person name="O'Toole P.W."/>
        </authorList>
    </citation>
    <scope>NUCLEOTIDE SEQUENCE [LARGE SCALE GENOMIC DNA]</scope>
    <source>
        <strain evidence="2 3">DSM 23365</strain>
    </source>
</reference>
<evidence type="ECO:0000313" key="2">
    <source>
        <dbReference type="EMBL" id="KRN25523.1"/>
    </source>
</evidence>
<dbReference type="Gene3D" id="1.10.10.10">
    <property type="entry name" value="Winged helix-like DNA-binding domain superfamily/Winged helix DNA-binding domain"/>
    <property type="match status" value="1"/>
</dbReference>
<keyword evidence="3" id="KW-1185">Reference proteome</keyword>
<protein>
    <recommendedName>
        <fullName evidence="1">HTH marR-type domain-containing protein</fullName>
    </recommendedName>
</protein>
<dbReference type="SUPFAM" id="SSF46785">
    <property type="entry name" value="Winged helix' DNA-binding domain"/>
    <property type="match status" value="1"/>
</dbReference>
<dbReference type="InterPro" id="IPR000835">
    <property type="entry name" value="HTH_MarR-typ"/>
</dbReference>
<sequence>MLTTAQLAGMRRFDRNYTYRLGLLAKHVFDTNLSWPEARVLMLIAETAPTSPKTVAAGLALDRSYTSRLINRLMAQSLLTKTPSAEDSRAVILELTTTGKQLNDTLNQLSDQQLRQLLDPLSPEEQQQVFDAIETLNRLLLP</sequence>
<accession>A0A0R2FAY5</accession>
<dbReference type="InterPro" id="IPR039422">
    <property type="entry name" value="MarR/SlyA-like"/>
</dbReference>
<proteinExistence type="predicted"/>
<dbReference type="Proteomes" id="UP000051442">
    <property type="component" value="Unassembled WGS sequence"/>
</dbReference>
<dbReference type="Pfam" id="PF12802">
    <property type="entry name" value="MarR_2"/>
    <property type="match status" value="1"/>
</dbReference>
<dbReference type="GO" id="GO:0006950">
    <property type="term" value="P:response to stress"/>
    <property type="evidence" value="ECO:0007669"/>
    <property type="project" value="TreeGrafter"/>
</dbReference>
<dbReference type="InterPro" id="IPR036390">
    <property type="entry name" value="WH_DNA-bd_sf"/>
</dbReference>
<evidence type="ECO:0000313" key="3">
    <source>
        <dbReference type="Proteomes" id="UP000051442"/>
    </source>
</evidence>
<dbReference type="EMBL" id="AYZM01000067">
    <property type="protein sequence ID" value="KRN25523.1"/>
    <property type="molecule type" value="Genomic_DNA"/>
</dbReference>
<evidence type="ECO:0000259" key="1">
    <source>
        <dbReference type="PROSITE" id="PS50995"/>
    </source>
</evidence>
<dbReference type="InterPro" id="IPR036388">
    <property type="entry name" value="WH-like_DNA-bd_sf"/>
</dbReference>
<gene>
    <name evidence="2" type="ORF">FD14_GL000292</name>
</gene>
<dbReference type="PROSITE" id="PS50995">
    <property type="entry name" value="HTH_MARR_2"/>
    <property type="match status" value="1"/>
</dbReference>
<feature type="domain" description="HTH marR-type" evidence="1">
    <location>
        <begin position="1"/>
        <end position="138"/>
    </location>
</feature>